<evidence type="ECO:0000313" key="1">
    <source>
        <dbReference type="EMBL" id="ORZ04234.1"/>
    </source>
</evidence>
<comment type="caution">
    <text evidence="1">The sequence shown here is derived from an EMBL/GenBank/DDBJ whole genome shotgun (WGS) entry which is preliminary data.</text>
</comment>
<protein>
    <submittedName>
        <fullName evidence="1">Uncharacterized protein</fullName>
    </submittedName>
</protein>
<gene>
    <name evidence="1" type="ORF">BCR42DRAFT_398730</name>
</gene>
<sequence>MEVVVTHIKQASSEKPAIIERKNMDKLNHASPEKKGITPHSIKISWSPAMYLDAPLWLLYQVPSSHWLHKTKYRFLRGRDFFVLSPSSNSLMVHPTVSPDLPVGRYFLNQIRSTITSTPTFPFH</sequence>
<reference evidence="1 2" key="1">
    <citation type="submission" date="2016-07" db="EMBL/GenBank/DDBJ databases">
        <title>Pervasive Adenine N6-methylation of Active Genes in Fungi.</title>
        <authorList>
            <consortium name="DOE Joint Genome Institute"/>
            <person name="Mondo S.J."/>
            <person name="Dannebaum R.O."/>
            <person name="Kuo R.C."/>
            <person name="Labutti K."/>
            <person name="Haridas S."/>
            <person name="Kuo A."/>
            <person name="Salamov A."/>
            <person name="Ahrendt S.R."/>
            <person name="Lipzen A."/>
            <person name="Sullivan W."/>
            <person name="Andreopoulos W.B."/>
            <person name="Clum A."/>
            <person name="Lindquist E."/>
            <person name="Daum C."/>
            <person name="Ramamoorthy G.K."/>
            <person name="Gryganskyi A."/>
            <person name="Culley D."/>
            <person name="Magnuson J.K."/>
            <person name="James T.Y."/>
            <person name="O'Malley M.A."/>
            <person name="Stajich J.E."/>
            <person name="Spatafora J.W."/>
            <person name="Visel A."/>
            <person name="Grigoriev I.V."/>
        </authorList>
    </citation>
    <scope>NUCLEOTIDE SEQUENCE [LARGE SCALE GENOMIC DNA]</scope>
    <source>
        <strain evidence="1 2">NRRL 1336</strain>
    </source>
</reference>
<dbReference type="EMBL" id="MCGE01000052">
    <property type="protein sequence ID" value="ORZ04234.1"/>
    <property type="molecule type" value="Genomic_DNA"/>
</dbReference>
<evidence type="ECO:0000313" key="2">
    <source>
        <dbReference type="Proteomes" id="UP000193560"/>
    </source>
</evidence>
<proteinExistence type="predicted"/>
<accession>A0A1X2HX27</accession>
<organism evidence="1 2">
    <name type="scientific">Absidia repens</name>
    <dbReference type="NCBI Taxonomy" id="90262"/>
    <lineage>
        <taxon>Eukaryota</taxon>
        <taxon>Fungi</taxon>
        <taxon>Fungi incertae sedis</taxon>
        <taxon>Mucoromycota</taxon>
        <taxon>Mucoromycotina</taxon>
        <taxon>Mucoromycetes</taxon>
        <taxon>Mucorales</taxon>
        <taxon>Cunninghamellaceae</taxon>
        <taxon>Absidia</taxon>
    </lineage>
</organism>
<name>A0A1X2HX27_9FUNG</name>
<dbReference type="AlphaFoldDB" id="A0A1X2HX27"/>
<keyword evidence="2" id="KW-1185">Reference proteome</keyword>
<dbReference type="Proteomes" id="UP000193560">
    <property type="component" value="Unassembled WGS sequence"/>
</dbReference>